<evidence type="ECO:0000313" key="5">
    <source>
        <dbReference type="Proteomes" id="UP000011991"/>
    </source>
</evidence>
<feature type="domain" description="N-acetyltransferase" evidence="3">
    <location>
        <begin position="5"/>
        <end position="155"/>
    </location>
</feature>
<sequence length="169" mass="18917">MQPSITIRMSTAEDAKAVATVFRVAFAPLRAIYRPSEHTAARQPLGQQEGTRLVAELDQQVVATVQFDSHEDYLHVIGLAVHPQHQQKGIARRLLDWIDSQALSAGRTAIVLRTIEQTGNVPVFERLGFRSIDEGVSDRFESGIYPELYEVKMRRTISSPIGKVPRELP</sequence>
<dbReference type="InterPro" id="IPR016181">
    <property type="entry name" value="Acyl_CoA_acyltransferase"/>
</dbReference>
<comment type="caution">
    <text evidence="4">The sequence shown here is derived from an EMBL/GenBank/DDBJ whole genome shotgun (WGS) entry which is preliminary data.</text>
</comment>
<evidence type="ECO:0000313" key="4">
    <source>
        <dbReference type="EMBL" id="EMI22305.1"/>
    </source>
</evidence>
<dbReference type="InterPro" id="IPR000182">
    <property type="entry name" value="GNAT_dom"/>
</dbReference>
<gene>
    <name evidence="4" type="ORF">RMSM_00752</name>
</gene>
<reference evidence="4 5" key="1">
    <citation type="journal article" date="2013" name="Mar. Genomics">
        <title>Expression of sulfatases in Rhodopirellula baltica and the diversity of sulfatases in the genus Rhodopirellula.</title>
        <authorList>
            <person name="Wegner C.E."/>
            <person name="Richter-Heitmann T."/>
            <person name="Klindworth A."/>
            <person name="Klockow C."/>
            <person name="Richter M."/>
            <person name="Achstetter T."/>
            <person name="Glockner F.O."/>
            <person name="Harder J."/>
        </authorList>
    </citation>
    <scope>NUCLEOTIDE SEQUENCE [LARGE SCALE GENOMIC DNA]</scope>
    <source>
        <strain evidence="4 5">SM1</strain>
    </source>
</reference>
<dbReference type="PANTHER" id="PTHR43877">
    <property type="entry name" value="AMINOALKYLPHOSPHONATE N-ACETYLTRANSFERASE-RELATED-RELATED"/>
    <property type="match status" value="1"/>
</dbReference>
<protein>
    <submittedName>
        <fullName evidence="4">GCN5-related N-acetyltransferase domain protein</fullName>
    </submittedName>
</protein>
<dbReference type="GO" id="GO:0016747">
    <property type="term" value="F:acyltransferase activity, transferring groups other than amino-acyl groups"/>
    <property type="evidence" value="ECO:0007669"/>
    <property type="project" value="InterPro"/>
</dbReference>
<keyword evidence="2" id="KW-0012">Acyltransferase</keyword>
<dbReference type="AlphaFoldDB" id="M5RSQ3"/>
<evidence type="ECO:0000256" key="2">
    <source>
        <dbReference type="ARBA" id="ARBA00023315"/>
    </source>
</evidence>
<dbReference type="SUPFAM" id="SSF55729">
    <property type="entry name" value="Acyl-CoA N-acyltransferases (Nat)"/>
    <property type="match status" value="1"/>
</dbReference>
<dbReference type="PATRIC" id="fig|1265738.3.peg.751"/>
<evidence type="ECO:0000259" key="3">
    <source>
        <dbReference type="PROSITE" id="PS51186"/>
    </source>
</evidence>
<dbReference type="Proteomes" id="UP000011991">
    <property type="component" value="Unassembled WGS sequence"/>
</dbReference>
<organism evidence="4 5">
    <name type="scientific">Rhodopirellula maiorica SM1</name>
    <dbReference type="NCBI Taxonomy" id="1265738"/>
    <lineage>
        <taxon>Bacteria</taxon>
        <taxon>Pseudomonadati</taxon>
        <taxon>Planctomycetota</taxon>
        <taxon>Planctomycetia</taxon>
        <taxon>Pirellulales</taxon>
        <taxon>Pirellulaceae</taxon>
        <taxon>Novipirellula</taxon>
    </lineage>
</organism>
<proteinExistence type="predicted"/>
<name>M5RSQ3_9BACT</name>
<dbReference type="Pfam" id="PF00583">
    <property type="entry name" value="Acetyltransf_1"/>
    <property type="match status" value="1"/>
</dbReference>
<accession>M5RSQ3</accession>
<dbReference type="RefSeq" id="WP_008691619.1">
    <property type="nucleotide sequence ID" value="NZ_ANOG01000119.1"/>
</dbReference>
<dbReference type="CDD" id="cd04301">
    <property type="entry name" value="NAT_SF"/>
    <property type="match status" value="1"/>
</dbReference>
<dbReference type="PROSITE" id="PS51186">
    <property type="entry name" value="GNAT"/>
    <property type="match status" value="1"/>
</dbReference>
<evidence type="ECO:0000256" key="1">
    <source>
        <dbReference type="ARBA" id="ARBA00022679"/>
    </source>
</evidence>
<keyword evidence="1 4" id="KW-0808">Transferase</keyword>
<dbReference type="EMBL" id="ANOG01000119">
    <property type="protein sequence ID" value="EMI22305.1"/>
    <property type="molecule type" value="Genomic_DNA"/>
</dbReference>
<keyword evidence="5" id="KW-1185">Reference proteome</keyword>
<dbReference type="OrthoDB" id="281808at2"/>
<dbReference type="Gene3D" id="3.40.630.30">
    <property type="match status" value="1"/>
</dbReference>
<dbReference type="InterPro" id="IPR050832">
    <property type="entry name" value="Bact_Acetyltransf"/>
</dbReference>